<feature type="compositionally biased region" description="Basic residues" evidence="3">
    <location>
        <begin position="80"/>
        <end position="92"/>
    </location>
</feature>
<gene>
    <name evidence="5" type="ORF">PLOB_00046294</name>
</gene>
<evidence type="ECO:0000256" key="2">
    <source>
        <dbReference type="PROSITE-ProRule" id="PRU00104"/>
    </source>
</evidence>
<comment type="caution">
    <text evidence="2">Lacks conserved residue(s) required for the propagation of feature annotation.</text>
</comment>
<dbReference type="Proteomes" id="UP001159405">
    <property type="component" value="Unassembled WGS sequence"/>
</dbReference>
<feature type="region of interest" description="Disordered" evidence="3">
    <location>
        <begin position="211"/>
        <end position="314"/>
    </location>
</feature>
<feature type="compositionally biased region" description="Low complexity" evidence="3">
    <location>
        <begin position="286"/>
        <end position="307"/>
    </location>
</feature>
<feature type="compositionally biased region" description="Acidic residues" evidence="3">
    <location>
        <begin position="211"/>
        <end position="223"/>
    </location>
</feature>
<feature type="domain" description="HECT" evidence="4">
    <location>
        <begin position="427"/>
        <end position="460"/>
    </location>
</feature>
<evidence type="ECO:0000259" key="4">
    <source>
        <dbReference type="PROSITE" id="PS50237"/>
    </source>
</evidence>
<evidence type="ECO:0000256" key="3">
    <source>
        <dbReference type="SAM" id="MobiDB-lite"/>
    </source>
</evidence>
<sequence length="470" mass="52194">MASHKDLVDRLSSLVDGLREQTRAASQRESSEEDVNDTLARLFPSTRRNSSACRLAATTTSTTNNGVPQFSQWSEEAKPKRSSRRRQPRPKATKGNQNSAIKDIILLPNPNISSVPSGRKREELYVRKLVATAFEIFGDMSSSEIYNSFKTEFSNQLNGNDFEIVRAVGNKIISPNVAGGIDGRVLKHLCAQGPVYLRCKIPLETDYSWVSDDEKDESSESDNDFLPRRKRAYPRSGTIKQSLNASDDDDPPPMSKHGSARLSSDTNKQSLTVSEDDDLPPMIDWSPTPRSARLSSSTSTISGSVATDNQYSSGSRTCTASSLPTLYPTCPTCNMQFPLSEIEVHADTCCENIRNPETCLYESIMIDPQDAGEWNSKPVDTSSPSEINEEVSVKDLLEKCSALLKKPPALLFIRRKFIWDDYMEAREKPWIKPENGVRIQFVGEAAIDDGGPTREFYSVLIILLASCMVL</sequence>
<evidence type="ECO:0000256" key="1">
    <source>
        <dbReference type="ARBA" id="ARBA00022786"/>
    </source>
</evidence>
<evidence type="ECO:0000313" key="6">
    <source>
        <dbReference type="Proteomes" id="UP001159405"/>
    </source>
</evidence>
<keyword evidence="1 2" id="KW-0833">Ubl conjugation pathway</keyword>
<dbReference type="SUPFAM" id="SSF56204">
    <property type="entry name" value="Hect, E3 ligase catalytic domain"/>
    <property type="match status" value="1"/>
</dbReference>
<accession>A0ABN8PPJ7</accession>
<proteinExistence type="predicted"/>
<dbReference type="InterPro" id="IPR000569">
    <property type="entry name" value="HECT_dom"/>
</dbReference>
<feature type="compositionally biased region" description="Polar residues" evidence="3">
    <location>
        <begin position="46"/>
        <end position="74"/>
    </location>
</feature>
<organism evidence="5 6">
    <name type="scientific">Porites lobata</name>
    <dbReference type="NCBI Taxonomy" id="104759"/>
    <lineage>
        <taxon>Eukaryota</taxon>
        <taxon>Metazoa</taxon>
        <taxon>Cnidaria</taxon>
        <taxon>Anthozoa</taxon>
        <taxon>Hexacorallia</taxon>
        <taxon>Scleractinia</taxon>
        <taxon>Fungiina</taxon>
        <taxon>Poritidae</taxon>
        <taxon>Porites</taxon>
    </lineage>
</organism>
<dbReference type="EMBL" id="CALNXK010000082">
    <property type="protein sequence ID" value="CAH3147750.1"/>
    <property type="molecule type" value="Genomic_DNA"/>
</dbReference>
<comment type="caution">
    <text evidence="5">The sequence shown here is derived from an EMBL/GenBank/DDBJ whole genome shotgun (WGS) entry which is preliminary data.</text>
</comment>
<feature type="region of interest" description="Disordered" evidence="3">
    <location>
        <begin position="1"/>
        <end position="99"/>
    </location>
</feature>
<reference evidence="5 6" key="1">
    <citation type="submission" date="2022-05" db="EMBL/GenBank/DDBJ databases">
        <authorList>
            <consortium name="Genoscope - CEA"/>
            <person name="William W."/>
        </authorList>
    </citation>
    <scope>NUCLEOTIDE SEQUENCE [LARGE SCALE GENOMIC DNA]</scope>
</reference>
<dbReference type="PROSITE" id="PS50237">
    <property type="entry name" value="HECT"/>
    <property type="match status" value="1"/>
</dbReference>
<protein>
    <recommendedName>
        <fullName evidence="4">HECT domain-containing protein</fullName>
    </recommendedName>
</protein>
<keyword evidence="6" id="KW-1185">Reference proteome</keyword>
<name>A0ABN8PPJ7_9CNID</name>
<evidence type="ECO:0000313" key="5">
    <source>
        <dbReference type="EMBL" id="CAH3147750.1"/>
    </source>
</evidence>
<dbReference type="Gene3D" id="3.90.1750.10">
    <property type="entry name" value="Hect, E3 ligase catalytic domains"/>
    <property type="match status" value="1"/>
</dbReference>
<dbReference type="InterPro" id="IPR035983">
    <property type="entry name" value="Hect_E3_ubiquitin_ligase"/>
</dbReference>
<feature type="compositionally biased region" description="Polar residues" evidence="3">
    <location>
        <begin position="261"/>
        <end position="273"/>
    </location>
</feature>